<dbReference type="PANTHER" id="PTHR34365:SF7">
    <property type="entry name" value="GLYCINE-RICH DOMAIN-CONTAINING PROTEIN 1"/>
    <property type="match status" value="1"/>
</dbReference>
<organism evidence="1 2">
    <name type="scientific">Armillaria borealis</name>
    <dbReference type="NCBI Taxonomy" id="47425"/>
    <lineage>
        <taxon>Eukaryota</taxon>
        <taxon>Fungi</taxon>
        <taxon>Dikarya</taxon>
        <taxon>Basidiomycota</taxon>
        <taxon>Agaricomycotina</taxon>
        <taxon>Agaricomycetes</taxon>
        <taxon>Agaricomycetidae</taxon>
        <taxon>Agaricales</taxon>
        <taxon>Marasmiineae</taxon>
        <taxon>Physalacriaceae</taxon>
        <taxon>Armillaria</taxon>
    </lineage>
</organism>
<evidence type="ECO:0000313" key="2">
    <source>
        <dbReference type="Proteomes" id="UP001175226"/>
    </source>
</evidence>
<dbReference type="EMBL" id="JAUEPT010000011">
    <property type="protein sequence ID" value="KAK0447635.1"/>
    <property type="molecule type" value="Genomic_DNA"/>
</dbReference>
<dbReference type="PANTHER" id="PTHR34365">
    <property type="entry name" value="ENOLASE (DUF1399)"/>
    <property type="match status" value="1"/>
</dbReference>
<name>A0AA39MVS8_9AGAR</name>
<accession>A0AA39MVS8</accession>
<keyword evidence="2" id="KW-1185">Reference proteome</keyword>
<reference evidence="1" key="1">
    <citation type="submission" date="2023-06" db="EMBL/GenBank/DDBJ databases">
        <authorList>
            <consortium name="Lawrence Berkeley National Laboratory"/>
            <person name="Ahrendt S."/>
            <person name="Sahu N."/>
            <person name="Indic B."/>
            <person name="Wong-Bajracharya J."/>
            <person name="Merenyi Z."/>
            <person name="Ke H.-M."/>
            <person name="Monk M."/>
            <person name="Kocsube S."/>
            <person name="Drula E."/>
            <person name="Lipzen A."/>
            <person name="Balint B."/>
            <person name="Henrissat B."/>
            <person name="Andreopoulos B."/>
            <person name="Martin F.M."/>
            <person name="Harder C.B."/>
            <person name="Rigling D."/>
            <person name="Ford K.L."/>
            <person name="Foster G.D."/>
            <person name="Pangilinan J."/>
            <person name="Papanicolaou A."/>
            <person name="Barry K."/>
            <person name="LaButti K."/>
            <person name="Viragh M."/>
            <person name="Koriabine M."/>
            <person name="Yan M."/>
            <person name="Riley R."/>
            <person name="Champramary S."/>
            <person name="Plett K.L."/>
            <person name="Tsai I.J."/>
            <person name="Slot J."/>
            <person name="Sipos G."/>
            <person name="Plett J."/>
            <person name="Nagy L.G."/>
            <person name="Grigoriev I.V."/>
        </authorList>
    </citation>
    <scope>NUCLEOTIDE SEQUENCE</scope>
    <source>
        <strain evidence="1">FPL87.14</strain>
    </source>
</reference>
<proteinExistence type="predicted"/>
<protein>
    <submittedName>
        <fullName evidence="1">Uncharacterized protein</fullName>
    </submittedName>
</protein>
<dbReference type="Pfam" id="PF07173">
    <property type="entry name" value="GRDP-like"/>
    <property type="match status" value="1"/>
</dbReference>
<dbReference type="Proteomes" id="UP001175226">
    <property type="component" value="Unassembled WGS sequence"/>
</dbReference>
<evidence type="ECO:0000313" key="1">
    <source>
        <dbReference type="EMBL" id="KAK0447635.1"/>
    </source>
</evidence>
<sequence length="212" mass="21631">MSSSPAGFFVPTLDIDLVWHTHQLMARQYSRDCLEHVRRFADHDDNVAENRLSRAFDIICRAWQDRFGIPYTHWACRRVEASKAGEAGEEDSAKGREGVNRNRSVDHDPAFLVPVPLYFGYGTGCVATTGHVVGGGAGAGTCAATGVGGCGAGCGGGSSAAYGSNGAGGGGGGGGDGGGVVVDAGEVEAAVVVVVVVIRISTVSAFDILLSG</sequence>
<dbReference type="InterPro" id="IPR009836">
    <property type="entry name" value="GRDP-like"/>
</dbReference>
<dbReference type="AlphaFoldDB" id="A0AA39MVS8"/>
<gene>
    <name evidence="1" type="ORF">EV421DRAFT_1901004</name>
</gene>
<comment type="caution">
    <text evidence="1">The sequence shown here is derived from an EMBL/GenBank/DDBJ whole genome shotgun (WGS) entry which is preliminary data.</text>
</comment>